<dbReference type="RefSeq" id="WP_186770155.1">
    <property type="nucleotide sequence ID" value="NZ_JACOMF010000007.1"/>
</dbReference>
<name>A0A9X0UCM2_9PROT</name>
<keyword evidence="5 6" id="KW-0472">Membrane</keyword>
<keyword evidence="8" id="KW-1185">Reference proteome</keyword>
<dbReference type="PANTHER" id="PTHR47089">
    <property type="entry name" value="ABC TRANSPORTER, PERMEASE PROTEIN"/>
    <property type="match status" value="1"/>
</dbReference>
<comment type="subcellular location">
    <subcellularLocation>
        <location evidence="1">Cell membrane</location>
        <topology evidence="1">Multi-pass membrane protein</topology>
    </subcellularLocation>
</comment>
<evidence type="ECO:0000256" key="1">
    <source>
        <dbReference type="ARBA" id="ARBA00004651"/>
    </source>
</evidence>
<gene>
    <name evidence="7" type="ORF">H7965_08605</name>
</gene>
<evidence type="ECO:0000256" key="3">
    <source>
        <dbReference type="ARBA" id="ARBA00022692"/>
    </source>
</evidence>
<feature type="transmembrane region" description="Helical" evidence="6">
    <location>
        <begin position="41"/>
        <end position="61"/>
    </location>
</feature>
<dbReference type="PANTHER" id="PTHR47089:SF1">
    <property type="entry name" value="GUANOSINE ABC TRANSPORTER PERMEASE PROTEIN NUPP"/>
    <property type="match status" value="1"/>
</dbReference>
<evidence type="ECO:0000256" key="6">
    <source>
        <dbReference type="SAM" id="Phobius"/>
    </source>
</evidence>
<sequence length="138" mass="13599">MALAAQAVLHGSVAGFHWRLLGAAPRAALLAGVSPGLQRVAVMALAGGLAGLAGAVEVLGVQFRMIEGFSAGFGFTAVAVALVAAASPLTAIPVALCFAALETGAQELALETGVAAALAQLVEALALLFALAARGLRR</sequence>
<feature type="transmembrane region" description="Helical" evidence="6">
    <location>
        <begin position="73"/>
        <end position="101"/>
    </location>
</feature>
<evidence type="ECO:0000256" key="5">
    <source>
        <dbReference type="ARBA" id="ARBA00023136"/>
    </source>
</evidence>
<comment type="caution">
    <text evidence="7">The sequence shown here is derived from an EMBL/GenBank/DDBJ whole genome shotgun (WGS) entry which is preliminary data.</text>
</comment>
<keyword evidence="3 6" id="KW-0812">Transmembrane</keyword>
<evidence type="ECO:0000256" key="4">
    <source>
        <dbReference type="ARBA" id="ARBA00022989"/>
    </source>
</evidence>
<evidence type="ECO:0000313" key="7">
    <source>
        <dbReference type="EMBL" id="MBC4015387.1"/>
    </source>
</evidence>
<dbReference type="Pfam" id="PF02653">
    <property type="entry name" value="BPD_transp_2"/>
    <property type="match status" value="1"/>
</dbReference>
<keyword evidence="2" id="KW-1003">Cell membrane</keyword>
<evidence type="ECO:0000256" key="2">
    <source>
        <dbReference type="ARBA" id="ARBA00022475"/>
    </source>
</evidence>
<reference evidence="7" key="1">
    <citation type="submission" date="2020-08" db="EMBL/GenBank/DDBJ databases">
        <authorList>
            <person name="Hu Y."/>
            <person name="Nguyen S.V."/>
            <person name="Li F."/>
            <person name="Fanning S."/>
        </authorList>
    </citation>
    <scope>NUCLEOTIDE SEQUENCE</scope>
    <source>
        <strain evidence="7">SYSU D8009</strain>
    </source>
</reference>
<accession>A0A9X0UCM2</accession>
<dbReference type="AlphaFoldDB" id="A0A9X0UCM2"/>
<proteinExistence type="predicted"/>
<feature type="transmembrane region" description="Helical" evidence="6">
    <location>
        <begin position="113"/>
        <end position="133"/>
    </location>
</feature>
<dbReference type="GO" id="GO:0005886">
    <property type="term" value="C:plasma membrane"/>
    <property type="evidence" value="ECO:0007669"/>
    <property type="project" value="UniProtKB-SubCell"/>
</dbReference>
<dbReference type="GO" id="GO:0022857">
    <property type="term" value="F:transmembrane transporter activity"/>
    <property type="evidence" value="ECO:0007669"/>
    <property type="project" value="InterPro"/>
</dbReference>
<protein>
    <recommendedName>
        <fullName evidence="9">ABC transporter permease</fullName>
    </recommendedName>
</protein>
<dbReference type="Proteomes" id="UP000600101">
    <property type="component" value="Unassembled WGS sequence"/>
</dbReference>
<evidence type="ECO:0000313" key="8">
    <source>
        <dbReference type="Proteomes" id="UP000600101"/>
    </source>
</evidence>
<dbReference type="EMBL" id="JACOMF010000007">
    <property type="protein sequence ID" value="MBC4015387.1"/>
    <property type="molecule type" value="Genomic_DNA"/>
</dbReference>
<evidence type="ECO:0008006" key="9">
    <source>
        <dbReference type="Google" id="ProtNLM"/>
    </source>
</evidence>
<organism evidence="7 8">
    <name type="scientific">Siccirubricoccus deserti</name>
    <dbReference type="NCBI Taxonomy" id="2013562"/>
    <lineage>
        <taxon>Bacteria</taxon>
        <taxon>Pseudomonadati</taxon>
        <taxon>Pseudomonadota</taxon>
        <taxon>Alphaproteobacteria</taxon>
        <taxon>Acetobacterales</taxon>
        <taxon>Roseomonadaceae</taxon>
        <taxon>Siccirubricoccus</taxon>
    </lineage>
</organism>
<keyword evidence="4 6" id="KW-1133">Transmembrane helix</keyword>
<dbReference type="InterPro" id="IPR001851">
    <property type="entry name" value="ABC_transp_permease"/>
</dbReference>